<gene>
    <name evidence="1" type="ORF">RF11_05683</name>
</gene>
<protein>
    <submittedName>
        <fullName evidence="1">General transcription factor II-I repeat domain-containing protein 2</fullName>
    </submittedName>
</protein>
<reference evidence="1 2" key="1">
    <citation type="journal article" date="2014" name="Genome Biol. Evol.">
        <title>The genome of the myxosporean Thelohanellus kitauei shows adaptations to nutrient acquisition within its fish host.</title>
        <authorList>
            <person name="Yang Y."/>
            <person name="Xiong J."/>
            <person name="Zhou Z."/>
            <person name="Huo F."/>
            <person name="Miao W."/>
            <person name="Ran C."/>
            <person name="Liu Y."/>
            <person name="Zhang J."/>
            <person name="Feng J."/>
            <person name="Wang M."/>
            <person name="Wang M."/>
            <person name="Wang L."/>
            <person name="Yao B."/>
        </authorList>
    </citation>
    <scope>NUCLEOTIDE SEQUENCE [LARGE SCALE GENOMIC DNA]</scope>
    <source>
        <strain evidence="1">Wuqing</strain>
    </source>
</reference>
<comment type="caution">
    <text evidence="1">The sequence shown here is derived from an EMBL/GenBank/DDBJ whole genome shotgun (WGS) entry which is preliminary data.</text>
</comment>
<organism evidence="1 2">
    <name type="scientific">Thelohanellus kitauei</name>
    <name type="common">Myxosporean</name>
    <dbReference type="NCBI Taxonomy" id="669202"/>
    <lineage>
        <taxon>Eukaryota</taxon>
        <taxon>Metazoa</taxon>
        <taxon>Cnidaria</taxon>
        <taxon>Myxozoa</taxon>
        <taxon>Myxosporea</taxon>
        <taxon>Bivalvulida</taxon>
        <taxon>Platysporina</taxon>
        <taxon>Myxobolidae</taxon>
        <taxon>Thelohanellus</taxon>
    </lineage>
</organism>
<accession>A0A0C2NAC8</accession>
<dbReference type="PANTHER" id="PTHR45913">
    <property type="entry name" value="EPM2A-INTERACTING PROTEIN 1"/>
    <property type="match status" value="1"/>
</dbReference>
<evidence type="ECO:0000313" key="2">
    <source>
        <dbReference type="Proteomes" id="UP000031668"/>
    </source>
</evidence>
<dbReference type="OrthoDB" id="6744268at2759"/>
<dbReference type="PANTHER" id="PTHR45913:SF9">
    <property type="entry name" value="GENERAL TRANSCRIPTION FACTOR II-I REPEAT DOMAIN-CONTAINING PROTEIN 2-LIKE-RELATED"/>
    <property type="match status" value="1"/>
</dbReference>
<dbReference type="AlphaFoldDB" id="A0A0C2NAC8"/>
<sequence>MKRNDAEYPQLRVSLWLSDLAFALDLFEHMEELNTKLQGNGVFVHEMYYVVKAVQVKLKLFSNQISQKITTHFPTLETMALQIASTKKYTNTISALDIEFTRRFGDFQKLSGEFDILKSPITSDFEKALAALQ</sequence>
<keyword evidence="2" id="KW-1185">Reference proteome</keyword>
<name>A0A0C2NAC8_THEKT</name>
<dbReference type="EMBL" id="JWZT01000881">
    <property type="protein sequence ID" value="KII73335.1"/>
    <property type="molecule type" value="Genomic_DNA"/>
</dbReference>
<proteinExistence type="predicted"/>
<evidence type="ECO:0000313" key="1">
    <source>
        <dbReference type="EMBL" id="KII73335.1"/>
    </source>
</evidence>
<dbReference type="Proteomes" id="UP000031668">
    <property type="component" value="Unassembled WGS sequence"/>
</dbReference>